<sequence length="160" mass="18178">MDAEPSPVQQQSIVRQPRLPVALLIGGILLILFGVLTIIGISGWQLFNRVVNTPAEIKQTIIAYIEAGRQNDPEAARALFSSAVQRELTRSDLEQSFANRTRFREVADVSFSTFNLRSTLEETRAEITGQIHYTDGTEQHFAALLRIENDQWRLIWIDLR</sequence>
<dbReference type="Proteomes" id="UP000002508">
    <property type="component" value="Chromosome"/>
</dbReference>
<accession>B8GB31</accession>
<dbReference type="RefSeq" id="WP_015942476.1">
    <property type="nucleotide sequence ID" value="NC_011831.1"/>
</dbReference>
<feature type="transmembrane region" description="Helical" evidence="1">
    <location>
        <begin position="21"/>
        <end position="47"/>
    </location>
</feature>
<dbReference type="STRING" id="326427.Cagg_3795"/>
<evidence type="ECO:0000256" key="1">
    <source>
        <dbReference type="SAM" id="Phobius"/>
    </source>
</evidence>
<proteinExistence type="predicted"/>
<keyword evidence="3" id="KW-1185">Reference proteome</keyword>
<reference evidence="2" key="1">
    <citation type="submission" date="2008-12" db="EMBL/GenBank/DDBJ databases">
        <title>Complete sequence of Chloroflexus aggregans DSM 9485.</title>
        <authorList>
            <consortium name="US DOE Joint Genome Institute"/>
            <person name="Lucas S."/>
            <person name="Copeland A."/>
            <person name="Lapidus A."/>
            <person name="Glavina del Rio T."/>
            <person name="Dalin E."/>
            <person name="Tice H."/>
            <person name="Pitluck S."/>
            <person name="Foster B."/>
            <person name="Larimer F."/>
            <person name="Land M."/>
            <person name="Hauser L."/>
            <person name="Kyrpides N."/>
            <person name="Mikhailova N."/>
            <person name="Bryant D."/>
            <person name="Richardson P."/>
        </authorList>
    </citation>
    <scope>NUCLEOTIDE SEQUENCE</scope>
    <source>
        <strain evidence="2">DSM 9485</strain>
    </source>
</reference>
<keyword evidence="1" id="KW-1133">Transmembrane helix</keyword>
<gene>
    <name evidence="2" type="ordered locus">Cagg_3795</name>
</gene>
<dbReference type="eggNOG" id="ENOG5032JAA">
    <property type="taxonomic scope" value="Bacteria"/>
</dbReference>
<dbReference type="EMBL" id="CP001337">
    <property type="protein sequence ID" value="ACL26631.1"/>
    <property type="molecule type" value="Genomic_DNA"/>
</dbReference>
<evidence type="ECO:0008006" key="4">
    <source>
        <dbReference type="Google" id="ProtNLM"/>
    </source>
</evidence>
<organism evidence="2 3">
    <name type="scientific">Chloroflexus aggregans (strain MD-66 / DSM 9485)</name>
    <dbReference type="NCBI Taxonomy" id="326427"/>
    <lineage>
        <taxon>Bacteria</taxon>
        <taxon>Bacillati</taxon>
        <taxon>Chloroflexota</taxon>
        <taxon>Chloroflexia</taxon>
        <taxon>Chloroflexales</taxon>
        <taxon>Chloroflexineae</taxon>
        <taxon>Chloroflexaceae</taxon>
        <taxon>Chloroflexus</taxon>
    </lineage>
</organism>
<dbReference type="OrthoDB" id="159838at2"/>
<dbReference type="KEGG" id="cag:Cagg_3795"/>
<keyword evidence="1" id="KW-0472">Membrane</keyword>
<dbReference type="HOGENOM" id="CLU_1666265_0_0_0"/>
<name>B8GB31_CHLAD</name>
<keyword evidence="1" id="KW-0812">Transmembrane</keyword>
<evidence type="ECO:0000313" key="3">
    <source>
        <dbReference type="Proteomes" id="UP000002508"/>
    </source>
</evidence>
<evidence type="ECO:0000313" key="2">
    <source>
        <dbReference type="EMBL" id="ACL26631.1"/>
    </source>
</evidence>
<dbReference type="SUPFAM" id="SSF54427">
    <property type="entry name" value="NTF2-like"/>
    <property type="match status" value="1"/>
</dbReference>
<dbReference type="AlphaFoldDB" id="B8GB31"/>
<dbReference type="InterPro" id="IPR032710">
    <property type="entry name" value="NTF2-like_dom_sf"/>
</dbReference>
<protein>
    <recommendedName>
        <fullName evidence="4">DUF4878 domain-containing protein</fullName>
    </recommendedName>
</protein>